<accession>A0A6P4YM98</accession>
<dbReference type="RefSeq" id="XP_019630605.1">
    <property type="nucleotide sequence ID" value="XM_019775046.1"/>
</dbReference>
<dbReference type="GO" id="GO:0005737">
    <property type="term" value="C:cytoplasm"/>
    <property type="evidence" value="ECO:0007669"/>
    <property type="project" value="TreeGrafter"/>
</dbReference>
<dbReference type="KEGG" id="bbel:109474700"/>
<comment type="similarity">
    <text evidence="1">Belongs to the 5'-AMP-activated protein kinase beta subunit family.</text>
</comment>
<dbReference type="CDD" id="cd02859">
    <property type="entry name" value="E_set_AMPKbeta_like_N"/>
    <property type="match status" value="1"/>
</dbReference>
<evidence type="ECO:0000313" key="8">
    <source>
        <dbReference type="RefSeq" id="XP_019630605.1"/>
    </source>
</evidence>
<comment type="function">
    <text evidence="2">Non-catalytic subunit of AMP-activated protein kinase (AMPK), an energy sensor protein kinase that plays a key role in regulating cellular energy metabolism. In response to reduction of intracellular ATP levels, AMPK activates energy-producing pathways and inhibits energy-consuming processes: inhibits protein, carbohydrate and lipid biosynthesis, as well as cell growth and proliferation. AMPK acts via direct phosphorylation of metabolic enzymes, and by longer-term effects via phosphorylation of transcription regulators. Also acts as a regulator of cellular polarity by remodeling the actin cytoskeleton; probably by indirectly activating myosin. Beta non-catalytic subunit acts as a scaffold on which the AMPK complex assembles, via its C-terminus that bridges alpha (PRKAA1 or PRKAA2) and gamma subunits (PRKAG1, PRKAG2 or PRKAG3).</text>
</comment>
<name>A0A6P4YM98_BRABE</name>
<dbReference type="GO" id="GO:0031588">
    <property type="term" value="C:nucleotide-activated protein kinase complex"/>
    <property type="evidence" value="ECO:0007669"/>
    <property type="project" value="TreeGrafter"/>
</dbReference>
<reference evidence="8" key="1">
    <citation type="submission" date="2025-08" db="UniProtKB">
        <authorList>
            <consortium name="RefSeq"/>
        </authorList>
    </citation>
    <scope>IDENTIFICATION</scope>
    <source>
        <tissue evidence="8">Gonad</tissue>
    </source>
</reference>
<dbReference type="InterPro" id="IPR014756">
    <property type="entry name" value="Ig_E-set"/>
</dbReference>
<gene>
    <name evidence="8" type="primary">LOC109474700</name>
</gene>
<dbReference type="Proteomes" id="UP000515135">
    <property type="component" value="Unplaced"/>
</dbReference>
<dbReference type="SUPFAM" id="SSF54403">
    <property type="entry name" value="Cystatin/monellin"/>
    <property type="match status" value="1"/>
</dbReference>
<organism evidence="7 8">
    <name type="scientific">Branchiostoma belcheri</name>
    <name type="common">Amphioxus</name>
    <dbReference type="NCBI Taxonomy" id="7741"/>
    <lineage>
        <taxon>Eukaryota</taxon>
        <taxon>Metazoa</taxon>
        <taxon>Chordata</taxon>
        <taxon>Cephalochordata</taxon>
        <taxon>Leptocardii</taxon>
        <taxon>Amphioxiformes</taxon>
        <taxon>Branchiostomatidae</taxon>
        <taxon>Branchiostoma</taxon>
    </lineage>
</organism>
<comment type="subunit">
    <text evidence="3">AMPK is a heterotrimer of an alpha catalytic subunit (PRKAA1 or PRKAA2), a beta (PRKAB1 or PRKAB2) and a gamma non-catalytic subunits (PRKAG1, PRKAG2 or PRKAG3). Interacts with FNIP1 and FNIP2.</text>
</comment>
<dbReference type="Pfam" id="PF16561">
    <property type="entry name" value="AMPK1_CBM"/>
    <property type="match status" value="1"/>
</dbReference>
<evidence type="ECO:0000313" key="7">
    <source>
        <dbReference type="Proteomes" id="UP000515135"/>
    </source>
</evidence>
<dbReference type="GO" id="GO:0019901">
    <property type="term" value="F:protein kinase binding"/>
    <property type="evidence" value="ECO:0007669"/>
    <property type="project" value="TreeGrafter"/>
</dbReference>
<dbReference type="SUPFAM" id="SSF81296">
    <property type="entry name" value="E set domains"/>
    <property type="match status" value="1"/>
</dbReference>
<dbReference type="AlphaFoldDB" id="A0A6P4YM98"/>
<dbReference type="PANTHER" id="PTHR10343">
    <property type="entry name" value="5'-AMP-ACTIVATED PROTEIN KINASE , BETA SUBUNIT"/>
    <property type="match status" value="1"/>
</dbReference>
<dbReference type="InterPro" id="IPR046350">
    <property type="entry name" value="Cystatin_sf"/>
</dbReference>
<dbReference type="GO" id="GO:0005634">
    <property type="term" value="C:nucleus"/>
    <property type="evidence" value="ECO:0007669"/>
    <property type="project" value="TreeGrafter"/>
</dbReference>
<dbReference type="InterPro" id="IPR050827">
    <property type="entry name" value="CRP1_MDG1_kinase"/>
</dbReference>
<feature type="region of interest" description="Disordered" evidence="5">
    <location>
        <begin position="1"/>
        <end position="32"/>
    </location>
</feature>
<evidence type="ECO:0000259" key="6">
    <source>
        <dbReference type="Pfam" id="PF16561"/>
    </source>
</evidence>
<evidence type="ECO:0000256" key="2">
    <source>
        <dbReference type="ARBA" id="ARBA00025180"/>
    </source>
</evidence>
<dbReference type="InterPro" id="IPR013783">
    <property type="entry name" value="Ig-like_fold"/>
</dbReference>
<evidence type="ECO:0000256" key="3">
    <source>
        <dbReference type="ARBA" id="ARBA00025878"/>
    </source>
</evidence>
<dbReference type="InterPro" id="IPR032640">
    <property type="entry name" value="AMPK1_CBM"/>
</dbReference>
<evidence type="ECO:0000256" key="5">
    <source>
        <dbReference type="SAM" id="MobiDB-lite"/>
    </source>
</evidence>
<dbReference type="GO" id="GO:0007165">
    <property type="term" value="P:signal transduction"/>
    <property type="evidence" value="ECO:0007669"/>
    <property type="project" value="TreeGrafter"/>
</dbReference>
<dbReference type="GeneID" id="109474700"/>
<keyword evidence="7" id="KW-1185">Reference proteome</keyword>
<dbReference type="Gene3D" id="2.60.40.10">
    <property type="entry name" value="Immunoglobulins"/>
    <property type="match status" value="1"/>
</dbReference>
<dbReference type="OrthoDB" id="5350410at2759"/>
<proteinExistence type="inferred from homology"/>
<dbReference type="Gene3D" id="3.10.450.10">
    <property type="match status" value="1"/>
</dbReference>
<sequence length="228" mass="25096">MSSKLVKEGPLAGKLGGANHFGHGDATSQTTFSESKPVTVVWKGMPSEETFLFGSWDSWENGRPVTERDNSDEHDVVLELAPGRYEFKYKSNSGVWFHDPAKPTTVNAFGTLNNVLDVPGTLNNVLDVPGAPNVSFTEAQRVYATCIAFRGEVEERLTNDGFARYVPVFYQAQVVDGMNYKIVVNVGKNNEGEDILVIMEVFWGPGNATPELTCAGFYKEDSEQNTTK</sequence>
<dbReference type="PANTHER" id="PTHR10343:SF84">
    <property type="entry name" value="5'-AMP-ACTIVATED PROTEIN KINASE SUBUNIT BETA-1"/>
    <property type="match status" value="1"/>
</dbReference>
<evidence type="ECO:0000256" key="1">
    <source>
        <dbReference type="ARBA" id="ARBA00010926"/>
    </source>
</evidence>
<evidence type="ECO:0000256" key="4">
    <source>
        <dbReference type="ARBA" id="ARBA00040010"/>
    </source>
</evidence>
<feature type="domain" description="AMP-activated protein kinase glycogen-binding" evidence="6">
    <location>
        <begin position="37"/>
        <end position="119"/>
    </location>
</feature>
<protein>
    <recommendedName>
        <fullName evidence="4">5'-AMP-activated protein kinase subunit beta-1</fullName>
    </recommendedName>
</protein>